<evidence type="ECO:0000256" key="3">
    <source>
        <dbReference type="ARBA" id="ARBA00022475"/>
    </source>
</evidence>
<dbReference type="PANTHER" id="PTHR34184">
    <property type="entry name" value="UPF0718 PROTEIN YCGR"/>
    <property type="match status" value="1"/>
</dbReference>
<keyword evidence="5 8" id="KW-1133">Transmembrane helix</keyword>
<dbReference type="InterPro" id="IPR052923">
    <property type="entry name" value="UPF0718"/>
</dbReference>
<dbReference type="Pfam" id="PF03773">
    <property type="entry name" value="ArsP_1"/>
    <property type="match status" value="1"/>
</dbReference>
<evidence type="ECO:0008006" key="11">
    <source>
        <dbReference type="Google" id="ProtNLM"/>
    </source>
</evidence>
<feature type="transmembrane region" description="Helical" evidence="8">
    <location>
        <begin position="292"/>
        <end position="315"/>
    </location>
</feature>
<accession>A0A840DD11</accession>
<feature type="region of interest" description="Disordered" evidence="7">
    <location>
        <begin position="219"/>
        <end position="245"/>
    </location>
</feature>
<comment type="similarity">
    <text evidence="2">Belongs to the UPF0718 family.</text>
</comment>
<keyword evidence="4 8" id="KW-0812">Transmembrane</keyword>
<reference evidence="9" key="1">
    <citation type="submission" date="2020-08" db="EMBL/GenBank/DDBJ databases">
        <title>Sequencing the genomes of 1000 actinobacteria strains.</title>
        <authorList>
            <person name="Klenk H.-P."/>
        </authorList>
    </citation>
    <scope>NUCLEOTIDE SEQUENCE [LARGE SCALE GENOMIC DNA]</scope>
    <source>
        <strain evidence="9">DSM 27064</strain>
    </source>
</reference>
<dbReference type="GO" id="GO:0005886">
    <property type="term" value="C:plasma membrane"/>
    <property type="evidence" value="ECO:0007669"/>
    <property type="project" value="UniProtKB-SubCell"/>
</dbReference>
<evidence type="ECO:0000313" key="9">
    <source>
        <dbReference type="EMBL" id="MBB4070944.1"/>
    </source>
</evidence>
<feature type="transmembrane region" description="Helical" evidence="8">
    <location>
        <begin position="250"/>
        <end position="272"/>
    </location>
</feature>
<evidence type="ECO:0000256" key="1">
    <source>
        <dbReference type="ARBA" id="ARBA00004651"/>
    </source>
</evidence>
<comment type="caution">
    <text evidence="9">The sequence shown here is derived from an EMBL/GenBank/DDBJ whole genome shotgun (WGS) entry which is preliminary data.</text>
</comment>
<feature type="transmembrane region" description="Helical" evidence="8">
    <location>
        <begin position="158"/>
        <end position="177"/>
    </location>
</feature>
<comment type="subcellular location">
    <subcellularLocation>
        <location evidence="1">Cell membrane</location>
        <topology evidence="1">Multi-pass membrane protein</topology>
    </subcellularLocation>
</comment>
<keyword evidence="3" id="KW-1003">Cell membrane</keyword>
<evidence type="ECO:0000256" key="8">
    <source>
        <dbReference type="SAM" id="Phobius"/>
    </source>
</evidence>
<dbReference type="Proteomes" id="UP000571183">
    <property type="component" value="Unassembled WGS sequence"/>
</dbReference>
<feature type="compositionally biased region" description="Low complexity" evidence="7">
    <location>
        <begin position="220"/>
        <end position="235"/>
    </location>
</feature>
<evidence type="ECO:0000256" key="5">
    <source>
        <dbReference type="ARBA" id="ARBA00022989"/>
    </source>
</evidence>
<keyword evidence="6 8" id="KW-0472">Membrane</keyword>
<protein>
    <recommendedName>
        <fullName evidence="11">Permease</fullName>
    </recommendedName>
</protein>
<sequence length="377" mass="39623">MSISTAPHPQPPSATNRWLAVAAITAALTVLTLLTTLLPQDLVPWQARDAGTLALGVFIESFPFVVLGTVVAVAVQFWVPQHLLLRILPRSAVLRRCALSLLGFLLPVCECGNVPLARGLLRRGFAPAEAITFVLAAPLLNPVTIITTYQAFGFQDGILIARIVGGFAVANFIGWLFSRLPQHAPVLAAQLQNALAHEHGDACNSTANSTACCSNNAHKTSPTGTGTATADSTATRPPLRPGNRSKLQDVSAAFTAELLLLMPALALGSLLAGLIQTATPRELFYALGTHPLYSVLVLLVLAAIVSICSTVDAFFMLSFSSVFTPGAIATFLVFGALIDIKMLLLLRTTFTGRALALITIAAALCCIALGLGVNLLV</sequence>
<feature type="transmembrane region" description="Helical" evidence="8">
    <location>
        <begin position="99"/>
        <end position="121"/>
    </location>
</feature>
<dbReference type="PANTHER" id="PTHR34184:SF4">
    <property type="entry name" value="UPF0718 PROTEIN YCGR"/>
    <property type="match status" value="1"/>
</dbReference>
<evidence type="ECO:0000256" key="7">
    <source>
        <dbReference type="SAM" id="MobiDB-lite"/>
    </source>
</evidence>
<evidence type="ECO:0000256" key="4">
    <source>
        <dbReference type="ARBA" id="ARBA00022692"/>
    </source>
</evidence>
<keyword evidence="10" id="KW-1185">Reference proteome</keyword>
<organism evidence="9 10">
    <name type="scientific">Canibacter oris</name>
    <dbReference type="NCBI Taxonomy" id="1365628"/>
    <lineage>
        <taxon>Bacteria</taxon>
        <taxon>Bacillati</taxon>
        <taxon>Actinomycetota</taxon>
        <taxon>Actinomycetes</taxon>
        <taxon>Micrococcales</taxon>
        <taxon>Microbacteriaceae</taxon>
        <taxon>Canibacter</taxon>
    </lineage>
</organism>
<feature type="transmembrane region" description="Helical" evidence="8">
    <location>
        <begin position="50"/>
        <end position="79"/>
    </location>
</feature>
<dbReference type="EMBL" id="JACIFD010000002">
    <property type="protein sequence ID" value="MBB4070944.1"/>
    <property type="molecule type" value="Genomic_DNA"/>
</dbReference>
<proteinExistence type="inferred from homology"/>
<dbReference type="InterPro" id="IPR005524">
    <property type="entry name" value="DUF318"/>
</dbReference>
<feature type="transmembrane region" description="Helical" evidence="8">
    <location>
        <begin position="133"/>
        <end position="152"/>
    </location>
</feature>
<feature type="transmembrane region" description="Helical" evidence="8">
    <location>
        <begin position="18"/>
        <end position="38"/>
    </location>
</feature>
<evidence type="ECO:0000313" key="10">
    <source>
        <dbReference type="Proteomes" id="UP000571183"/>
    </source>
</evidence>
<evidence type="ECO:0000256" key="2">
    <source>
        <dbReference type="ARBA" id="ARBA00006386"/>
    </source>
</evidence>
<gene>
    <name evidence="9" type="ORF">F5897_000228</name>
</gene>
<dbReference type="RefSeq" id="WP_183304190.1">
    <property type="nucleotide sequence ID" value="NZ_JACIFD010000002.1"/>
</dbReference>
<name>A0A840DD11_9MICO</name>
<feature type="transmembrane region" description="Helical" evidence="8">
    <location>
        <begin position="354"/>
        <end position="376"/>
    </location>
</feature>
<dbReference type="AlphaFoldDB" id="A0A840DD11"/>
<evidence type="ECO:0000256" key="6">
    <source>
        <dbReference type="ARBA" id="ARBA00023136"/>
    </source>
</evidence>